<gene>
    <name evidence="2" type="ORF">L211DRAFT_865640</name>
</gene>
<dbReference type="Proteomes" id="UP000267821">
    <property type="component" value="Unassembled WGS sequence"/>
</dbReference>
<dbReference type="AlphaFoldDB" id="A0A3N4ME60"/>
<feature type="region of interest" description="Disordered" evidence="1">
    <location>
        <begin position="340"/>
        <end position="370"/>
    </location>
</feature>
<proteinExistence type="predicted"/>
<protein>
    <submittedName>
        <fullName evidence="2">Uncharacterized protein</fullName>
    </submittedName>
</protein>
<feature type="compositionally biased region" description="Low complexity" evidence="1">
    <location>
        <begin position="340"/>
        <end position="360"/>
    </location>
</feature>
<evidence type="ECO:0000313" key="3">
    <source>
        <dbReference type="Proteomes" id="UP000267821"/>
    </source>
</evidence>
<dbReference type="EMBL" id="ML121531">
    <property type="protein sequence ID" value="RPB27465.1"/>
    <property type="molecule type" value="Genomic_DNA"/>
</dbReference>
<name>A0A3N4ME60_9PEZI</name>
<evidence type="ECO:0000313" key="2">
    <source>
        <dbReference type="EMBL" id="RPB27465.1"/>
    </source>
</evidence>
<sequence>MAYVDIDQEDIPDTNKNYVSPTHPFCHAMDQILTSKYRYSKTRRQRVTKTCTITLRVPTTIWQTQKFSIRTTLTKAPTATVSSSTTVTVTKTHIEREIETVFKVCTNEPVTNVGTGPVTQVVTETVHVTATILQYTSQPVPEVVATLTVTDPPPTINVSTLTVTEMVTVAGPPSVRVEITTITVSQSKLRVCLSGSTTVSGTPTATPDTVGNNTSTVISDPPSSSASLFTTAETPTFPNSFGNNTSTIISDLSSSATSLPTTLEIQAFSDSIGNNTSTVIPDFPPSPTPPTVVEMPIYPDSIGNNTGTVISDLPPSPTSPTIVETPIYPDSVGSNTSTVISDLPPSPTSSSTTVEIPISPEITPTDPSYSTPSVNISAVTLPPLSCYFSPLALNNTFETPSDISAWSSYVFPFGTSASYPPSGALAPAHSGSRYLKMRMSGSVTIPGARMTVTRTISNICSGAEYEMSAWVRAPTLGGSTGGRCSAEFWGTEVVDGVAGNFRFVMGGVVIEDGVWRMIQGGWVQAVEAEQVQMRFQVQCGGSGERNVYMDDFVVEEME</sequence>
<dbReference type="OrthoDB" id="10491426at2759"/>
<evidence type="ECO:0000256" key="1">
    <source>
        <dbReference type="SAM" id="MobiDB-lite"/>
    </source>
</evidence>
<reference evidence="2 3" key="1">
    <citation type="journal article" date="2018" name="Nat. Ecol. Evol.">
        <title>Pezizomycetes genomes reveal the molecular basis of ectomycorrhizal truffle lifestyle.</title>
        <authorList>
            <person name="Murat C."/>
            <person name="Payen T."/>
            <person name="Noel B."/>
            <person name="Kuo A."/>
            <person name="Morin E."/>
            <person name="Chen J."/>
            <person name="Kohler A."/>
            <person name="Krizsan K."/>
            <person name="Balestrini R."/>
            <person name="Da Silva C."/>
            <person name="Montanini B."/>
            <person name="Hainaut M."/>
            <person name="Levati E."/>
            <person name="Barry K.W."/>
            <person name="Belfiori B."/>
            <person name="Cichocki N."/>
            <person name="Clum A."/>
            <person name="Dockter R.B."/>
            <person name="Fauchery L."/>
            <person name="Guy J."/>
            <person name="Iotti M."/>
            <person name="Le Tacon F."/>
            <person name="Lindquist E.A."/>
            <person name="Lipzen A."/>
            <person name="Malagnac F."/>
            <person name="Mello A."/>
            <person name="Molinier V."/>
            <person name="Miyauchi S."/>
            <person name="Poulain J."/>
            <person name="Riccioni C."/>
            <person name="Rubini A."/>
            <person name="Sitrit Y."/>
            <person name="Splivallo R."/>
            <person name="Traeger S."/>
            <person name="Wang M."/>
            <person name="Zifcakova L."/>
            <person name="Wipf D."/>
            <person name="Zambonelli A."/>
            <person name="Paolocci F."/>
            <person name="Nowrousian M."/>
            <person name="Ottonello S."/>
            <person name="Baldrian P."/>
            <person name="Spatafora J.W."/>
            <person name="Henrissat B."/>
            <person name="Nagy L.G."/>
            <person name="Aury J.M."/>
            <person name="Wincker P."/>
            <person name="Grigoriev I.V."/>
            <person name="Bonfante P."/>
            <person name="Martin F.M."/>
        </authorList>
    </citation>
    <scope>NUCLEOTIDE SEQUENCE [LARGE SCALE GENOMIC DNA]</scope>
    <source>
        <strain evidence="2 3">ATCC MYA-4762</strain>
    </source>
</reference>
<accession>A0A3N4ME60</accession>
<dbReference type="Gene3D" id="2.60.120.260">
    <property type="entry name" value="Galactose-binding domain-like"/>
    <property type="match status" value="1"/>
</dbReference>
<organism evidence="2 3">
    <name type="scientific">Terfezia boudieri ATCC MYA-4762</name>
    <dbReference type="NCBI Taxonomy" id="1051890"/>
    <lineage>
        <taxon>Eukaryota</taxon>
        <taxon>Fungi</taxon>
        <taxon>Dikarya</taxon>
        <taxon>Ascomycota</taxon>
        <taxon>Pezizomycotina</taxon>
        <taxon>Pezizomycetes</taxon>
        <taxon>Pezizales</taxon>
        <taxon>Pezizaceae</taxon>
        <taxon>Terfezia</taxon>
    </lineage>
</organism>
<keyword evidence="3" id="KW-1185">Reference proteome</keyword>
<dbReference type="InParanoid" id="A0A3N4ME60"/>